<dbReference type="Proteomes" id="UP000243847">
    <property type="component" value="Chromosome sequence1"/>
</dbReference>
<sequence length="96" mass="10634">MKKTQWLWFSLIRLAAFAVPLVITLWLGITPWLAALLSAIIGFCISYIFFANRRNALSTTMYEKRAAKAAAKADKDAEAEDAEVENLLAEEGKGKA</sequence>
<organism evidence="1 2">
    <name type="scientific">Aurantimicrobium minutum</name>
    <dbReference type="NCBI Taxonomy" id="708131"/>
    <lineage>
        <taxon>Bacteria</taxon>
        <taxon>Bacillati</taxon>
        <taxon>Actinomycetota</taxon>
        <taxon>Actinomycetes</taxon>
        <taxon>Micrococcales</taxon>
        <taxon>Microbacteriaceae</taxon>
        <taxon>Aurantimicrobium</taxon>
    </lineage>
</organism>
<gene>
    <name evidence="1" type="ORF">AUMI_114810</name>
</gene>
<reference evidence="1 2" key="1">
    <citation type="journal article" date="2016" name="Genome Announc.">
        <title>Complete Genome Sequence of Aurantimicrobium minutum Type Strain KNCT, a Planktonic Ultramicrobacterium Isolated from River Water.</title>
        <authorList>
            <person name="Nakai R."/>
            <person name="Fujisawa T."/>
            <person name="Nakamura Y."/>
            <person name="Nishide H."/>
            <person name="Uchiyama I."/>
            <person name="Baba T."/>
            <person name="Toyoda A."/>
            <person name="Fujiyama A."/>
            <person name="Naganuma T."/>
            <person name="Niki H."/>
        </authorList>
    </citation>
    <scope>NUCLEOTIDE SEQUENCE [LARGE SCALE GENOMIC DNA]</scope>
    <source>
        <strain evidence="1 2">KNC</strain>
    </source>
</reference>
<dbReference type="EMBL" id="AP017457">
    <property type="protein sequence ID" value="BAV00024.1"/>
    <property type="molecule type" value="Genomic_DNA"/>
</dbReference>
<proteinExistence type="predicted"/>
<name>A0A173LYS8_9MICO</name>
<protein>
    <submittedName>
        <fullName evidence="1">Uncharacterized protein</fullName>
    </submittedName>
</protein>
<dbReference type="GeneID" id="80452675"/>
<dbReference type="OrthoDB" id="4981788at2"/>
<dbReference type="RefSeq" id="WP_096383119.1">
    <property type="nucleotide sequence ID" value="NZ_AP017457.1"/>
</dbReference>
<dbReference type="KEGG" id="amin:AUMI_114810"/>
<accession>A0A173LYS8</accession>
<evidence type="ECO:0000313" key="1">
    <source>
        <dbReference type="EMBL" id="BAV00024.1"/>
    </source>
</evidence>
<evidence type="ECO:0000313" key="2">
    <source>
        <dbReference type="Proteomes" id="UP000243847"/>
    </source>
</evidence>
<dbReference type="AlphaFoldDB" id="A0A173LYS8"/>